<protein>
    <submittedName>
        <fullName evidence="1">Uncharacterized protein</fullName>
    </submittedName>
</protein>
<dbReference type="EMBL" id="JASPKY010000363">
    <property type="protein sequence ID" value="KAK9703804.1"/>
    <property type="molecule type" value="Genomic_DNA"/>
</dbReference>
<gene>
    <name evidence="1" type="ORF">QE152_g29094</name>
</gene>
<sequence>MEKKKNEKNVVVTGLSLIEKTEPCKLKEEMNKFLAQQLQNTSSIEDAIEKRREEAYKSKEELQPFIILCGSLENPSPYIIIENARLHIDIVVKVVDITFKLLHSLHPEYPNESRHVSLFIQNIFTTLQQSLMIR</sequence>
<dbReference type="AlphaFoldDB" id="A0AAW1JI26"/>
<name>A0AAW1JI26_POPJA</name>
<reference evidence="1 2" key="1">
    <citation type="journal article" date="2024" name="BMC Genomics">
        <title>De novo assembly and annotation of Popillia japonica's genome with initial clues to its potential as an invasive pest.</title>
        <authorList>
            <person name="Cucini C."/>
            <person name="Boschi S."/>
            <person name="Funari R."/>
            <person name="Cardaioli E."/>
            <person name="Iannotti N."/>
            <person name="Marturano G."/>
            <person name="Paoli F."/>
            <person name="Bruttini M."/>
            <person name="Carapelli A."/>
            <person name="Frati F."/>
            <person name="Nardi F."/>
        </authorList>
    </citation>
    <scope>NUCLEOTIDE SEQUENCE [LARGE SCALE GENOMIC DNA]</scope>
    <source>
        <strain evidence="1">DMR45628</strain>
    </source>
</reference>
<evidence type="ECO:0000313" key="1">
    <source>
        <dbReference type="EMBL" id="KAK9703804.1"/>
    </source>
</evidence>
<evidence type="ECO:0000313" key="2">
    <source>
        <dbReference type="Proteomes" id="UP001458880"/>
    </source>
</evidence>
<keyword evidence="2" id="KW-1185">Reference proteome</keyword>
<dbReference type="Proteomes" id="UP001458880">
    <property type="component" value="Unassembled WGS sequence"/>
</dbReference>
<accession>A0AAW1JI26</accession>
<proteinExistence type="predicted"/>
<comment type="caution">
    <text evidence="1">The sequence shown here is derived from an EMBL/GenBank/DDBJ whole genome shotgun (WGS) entry which is preliminary data.</text>
</comment>
<organism evidence="1 2">
    <name type="scientific">Popillia japonica</name>
    <name type="common">Japanese beetle</name>
    <dbReference type="NCBI Taxonomy" id="7064"/>
    <lineage>
        <taxon>Eukaryota</taxon>
        <taxon>Metazoa</taxon>
        <taxon>Ecdysozoa</taxon>
        <taxon>Arthropoda</taxon>
        <taxon>Hexapoda</taxon>
        <taxon>Insecta</taxon>
        <taxon>Pterygota</taxon>
        <taxon>Neoptera</taxon>
        <taxon>Endopterygota</taxon>
        <taxon>Coleoptera</taxon>
        <taxon>Polyphaga</taxon>
        <taxon>Scarabaeiformia</taxon>
        <taxon>Scarabaeidae</taxon>
        <taxon>Rutelinae</taxon>
        <taxon>Popillia</taxon>
    </lineage>
</organism>